<feature type="transmembrane region" description="Helical" evidence="6">
    <location>
        <begin position="173"/>
        <end position="191"/>
    </location>
</feature>
<comment type="caution">
    <text evidence="8">The sequence shown here is derived from an EMBL/GenBank/DDBJ whole genome shotgun (WGS) entry which is preliminary data.</text>
</comment>
<keyword evidence="3 6" id="KW-0812">Transmembrane</keyword>
<feature type="transmembrane region" description="Helical" evidence="6">
    <location>
        <begin position="86"/>
        <end position="104"/>
    </location>
</feature>
<dbReference type="OrthoDB" id="9777768at2"/>
<evidence type="ECO:0000256" key="1">
    <source>
        <dbReference type="ARBA" id="ARBA00004651"/>
    </source>
</evidence>
<keyword evidence="5 6" id="KW-0472">Membrane</keyword>
<dbReference type="Gene3D" id="3.40.720.10">
    <property type="entry name" value="Alkaline Phosphatase, subunit A"/>
    <property type="match status" value="1"/>
</dbReference>
<sequence>MFMKMLPTKLKPILNALTEQAIILFPSILIIKFFDLFIFEKEPFKTDGEMLRIFAIIVYKELIFIVIYLLTMGLLLSFIKLISRPVYWFLTILSSLLLLFVYLVTSQYYHTAYLILDHVILFFTLDELLEIAASETGRLANQYFWYYFLPILALVLALIFNKAIITKIISLKITKAIFAILLVVLGVNFMTKNDKLTEKQKTIVTSKPKYIFSSIISHLGEKNELENLNEKEFFTTVSELRNFMGWKASAHQIEYPFARKFENEENNLSEYFNTFDQAPNVVMVFCEGLSSTFSGPNAVLESLTPYLDELYAKSLYWPNTISNTDRTHGVFANALSSLPHGSVRGMLNLKSTFPQHLSIPKLLISNGYSSSFTYGGWGYFDNFEPYLRMNYVKSIRDKVVIIEKDIAQIEKKEDEFSWGFHDKKMVDLYFKFKDTSYNEPFLDIFITLSLHSPFNIPEEDRYRAIAKERLKNIKNGEMLYENYKEVIAAIIYQDEALGNFMEEYKKRPEYENTIFVFVGDHNVNTLPLRSELDSHFVPLAIFSPNLKKNKTFKDIVAHTDIPHSLTTLISPYLNQKEIPQHTHWVGNGLSTKDILSASQPKFIGRFNGDVIGVIQNDTLLMNDKVYKIGQKLSISEINGGDRKTYFDKQIRNYKILNQYVVDSLKLMLPEDTLTYPNAEAKFFFPDYDE</sequence>
<feature type="transmembrane region" description="Helical" evidence="6">
    <location>
        <begin position="51"/>
        <end position="79"/>
    </location>
</feature>
<name>A0A4V1WG20_9FLAO</name>
<dbReference type="InterPro" id="IPR050448">
    <property type="entry name" value="OpgB/LTA_synthase_biosynth"/>
</dbReference>
<gene>
    <name evidence="8" type="ORF">ERX46_07255</name>
</gene>
<dbReference type="SUPFAM" id="SSF53649">
    <property type="entry name" value="Alkaline phosphatase-like"/>
    <property type="match status" value="1"/>
</dbReference>
<evidence type="ECO:0000313" key="9">
    <source>
        <dbReference type="Proteomes" id="UP000293952"/>
    </source>
</evidence>
<dbReference type="CDD" id="cd16015">
    <property type="entry name" value="LTA_synthase"/>
    <property type="match status" value="1"/>
</dbReference>
<dbReference type="InterPro" id="IPR017850">
    <property type="entry name" value="Alkaline_phosphatase_core_sf"/>
</dbReference>
<evidence type="ECO:0000256" key="4">
    <source>
        <dbReference type="ARBA" id="ARBA00022989"/>
    </source>
</evidence>
<dbReference type="EMBL" id="SETE01000002">
    <property type="protein sequence ID" value="RYM35166.1"/>
    <property type="molecule type" value="Genomic_DNA"/>
</dbReference>
<reference evidence="8 9" key="1">
    <citation type="submission" date="2019-02" db="EMBL/GenBank/DDBJ databases">
        <title>Genome sequence of the sea-ice species Brumimicrobium glaciale.</title>
        <authorList>
            <person name="Bowman J.P."/>
        </authorList>
    </citation>
    <scope>NUCLEOTIDE SEQUENCE [LARGE SCALE GENOMIC DNA]</scope>
    <source>
        <strain evidence="8 9">IC156</strain>
    </source>
</reference>
<comment type="subcellular location">
    <subcellularLocation>
        <location evidence="1">Cell membrane</location>
        <topology evidence="1">Multi-pass membrane protein</topology>
    </subcellularLocation>
</comment>
<evidence type="ECO:0000256" key="3">
    <source>
        <dbReference type="ARBA" id="ARBA00022692"/>
    </source>
</evidence>
<dbReference type="InterPro" id="IPR000917">
    <property type="entry name" value="Sulfatase_N"/>
</dbReference>
<dbReference type="GO" id="GO:0005886">
    <property type="term" value="C:plasma membrane"/>
    <property type="evidence" value="ECO:0007669"/>
    <property type="project" value="UniProtKB-SubCell"/>
</dbReference>
<evidence type="ECO:0000256" key="6">
    <source>
        <dbReference type="SAM" id="Phobius"/>
    </source>
</evidence>
<accession>A0A4V1WG20</accession>
<evidence type="ECO:0000313" key="8">
    <source>
        <dbReference type="EMBL" id="RYM35166.1"/>
    </source>
</evidence>
<feature type="transmembrane region" description="Helical" evidence="6">
    <location>
        <begin position="21"/>
        <end position="39"/>
    </location>
</feature>
<keyword evidence="4 6" id="KW-1133">Transmembrane helix</keyword>
<organism evidence="8 9">
    <name type="scientific">Brumimicrobium glaciale</name>
    <dbReference type="NCBI Taxonomy" id="200475"/>
    <lineage>
        <taxon>Bacteria</taxon>
        <taxon>Pseudomonadati</taxon>
        <taxon>Bacteroidota</taxon>
        <taxon>Flavobacteriia</taxon>
        <taxon>Flavobacteriales</taxon>
        <taxon>Crocinitomicaceae</taxon>
        <taxon>Brumimicrobium</taxon>
    </lineage>
</organism>
<proteinExistence type="predicted"/>
<dbReference type="PANTHER" id="PTHR47371:SF3">
    <property type="entry name" value="PHOSPHOGLYCEROL TRANSFERASE I"/>
    <property type="match status" value="1"/>
</dbReference>
<evidence type="ECO:0000259" key="7">
    <source>
        <dbReference type="Pfam" id="PF00884"/>
    </source>
</evidence>
<keyword evidence="2" id="KW-1003">Cell membrane</keyword>
<feature type="transmembrane region" description="Helical" evidence="6">
    <location>
        <begin position="144"/>
        <end position="161"/>
    </location>
</feature>
<dbReference type="AlphaFoldDB" id="A0A4V1WG20"/>
<feature type="domain" description="Sulfatase N-terminal" evidence="7">
    <location>
        <begin position="279"/>
        <end position="568"/>
    </location>
</feature>
<protein>
    <submittedName>
        <fullName evidence="8">LTA synthase family protein</fullName>
    </submittedName>
</protein>
<dbReference type="Proteomes" id="UP000293952">
    <property type="component" value="Unassembled WGS sequence"/>
</dbReference>
<dbReference type="PANTHER" id="PTHR47371">
    <property type="entry name" value="LIPOTEICHOIC ACID SYNTHASE"/>
    <property type="match status" value="1"/>
</dbReference>
<evidence type="ECO:0000256" key="5">
    <source>
        <dbReference type="ARBA" id="ARBA00023136"/>
    </source>
</evidence>
<keyword evidence="9" id="KW-1185">Reference proteome</keyword>
<dbReference type="Pfam" id="PF00884">
    <property type="entry name" value="Sulfatase"/>
    <property type="match status" value="1"/>
</dbReference>
<evidence type="ECO:0000256" key="2">
    <source>
        <dbReference type="ARBA" id="ARBA00022475"/>
    </source>
</evidence>